<dbReference type="RefSeq" id="WP_053182237.1">
    <property type="nucleotide sequence ID" value="NZ_LGIA01000145.1"/>
</dbReference>
<dbReference type="Gene3D" id="3.40.50.10070">
    <property type="entry name" value="TolB, N-terminal domain"/>
    <property type="match status" value="1"/>
</dbReference>
<feature type="repeat" description="TPR" evidence="2">
    <location>
        <begin position="273"/>
        <end position="306"/>
    </location>
</feature>
<dbReference type="OrthoDB" id="1122790at2"/>
<dbReference type="Gene3D" id="1.25.40.10">
    <property type="entry name" value="Tetratricopeptide repeat domain"/>
    <property type="match status" value="1"/>
</dbReference>
<dbReference type="GO" id="GO:0003700">
    <property type="term" value="F:DNA-binding transcription factor activity"/>
    <property type="evidence" value="ECO:0007669"/>
    <property type="project" value="InterPro"/>
</dbReference>
<dbReference type="SMART" id="SM00342">
    <property type="entry name" value="HTH_ARAC"/>
    <property type="match status" value="1"/>
</dbReference>
<dbReference type="InterPro" id="IPR018060">
    <property type="entry name" value="HTH_AraC"/>
</dbReference>
<keyword evidence="1" id="KW-0238">DNA-binding</keyword>
<dbReference type="Pfam" id="PF12833">
    <property type="entry name" value="HTH_18"/>
    <property type="match status" value="1"/>
</dbReference>
<keyword evidence="5" id="KW-1185">Reference proteome</keyword>
<evidence type="ECO:0000313" key="5">
    <source>
        <dbReference type="Proteomes" id="UP000036958"/>
    </source>
</evidence>
<reference evidence="5" key="1">
    <citation type="submission" date="2015-07" db="EMBL/GenBank/DDBJ databases">
        <title>Genome sequencing of Sunxiuqinia dokdonensis strain SK.</title>
        <authorList>
            <person name="Ahn S."/>
            <person name="Kim B.-C."/>
        </authorList>
    </citation>
    <scope>NUCLEOTIDE SEQUENCE [LARGE SCALE GENOMIC DNA]</scope>
    <source>
        <strain evidence="5">SK</strain>
    </source>
</reference>
<dbReference type="Gene3D" id="1.10.10.60">
    <property type="entry name" value="Homeodomain-like"/>
    <property type="match status" value="2"/>
</dbReference>
<evidence type="ECO:0000256" key="2">
    <source>
        <dbReference type="PROSITE-ProRule" id="PRU00339"/>
    </source>
</evidence>
<proteinExistence type="predicted"/>
<sequence>MNAEKYSPPSTEVKSIAVLPFVNMSADVENEYFSDGITEEIINALTRIEGLKVIARTSSFSFKGKNIDVREIGRQLVVSAVLEGSVRKVQNRVRITAQLINAADGTHFWSKNFDRNLEDIFELQDEISLLIANQIRENFGHFNIQEHLVGKPTKNMQAYELYLKGHFYQLKWDADSIREATKYYEASVALDPGFARAYYGLVQSYGLLAAWGYMPAEEGFSKATHNFMIAADIDKSLPEYGMSFVGRTFWKNWDFQPTYTQLCETLELYPKYTDALEAMAELFLAHGYWPQAEEYIRRAMDVDPLSANHYYTLANINYYQRKFELALELVEKALYINPEFVLAYELKTLCLIWLNQKDIFEAFISDHENAATKRLLFKVINGSKKVLPSATIEEWREVAKDERQMVPYELFILANANHKEEAFELLKEYIEQKRGQIINFRQDPSLEPLREFDGFAKLHCSNFEYQEVEKVSTDKTADSKPSRSELDVQMKKLMDFIDAEKPFLDAQLNLSRLAGSVQLHPNRLSFLINEKTGMNFNEFVNQFRLAHFKEIAVDDKNAHITILGLAYESGFNSKTVFNAYFKKIENTTPGIWLKQARQ</sequence>
<dbReference type="Proteomes" id="UP000036958">
    <property type="component" value="Unassembled WGS sequence"/>
</dbReference>
<dbReference type="AlphaFoldDB" id="A0A0L8VA64"/>
<protein>
    <submittedName>
        <fullName evidence="4">Adenylate cyclase</fullName>
    </submittedName>
</protein>
<dbReference type="SUPFAM" id="SSF48452">
    <property type="entry name" value="TPR-like"/>
    <property type="match status" value="1"/>
</dbReference>
<dbReference type="InterPro" id="IPR019734">
    <property type="entry name" value="TPR_rpt"/>
</dbReference>
<keyword evidence="2" id="KW-0802">TPR repeat</keyword>
<evidence type="ECO:0000259" key="3">
    <source>
        <dbReference type="PROSITE" id="PS01124"/>
    </source>
</evidence>
<dbReference type="PROSITE" id="PS01124">
    <property type="entry name" value="HTH_ARAC_FAMILY_2"/>
    <property type="match status" value="1"/>
</dbReference>
<evidence type="ECO:0000313" key="4">
    <source>
        <dbReference type="EMBL" id="KOH45346.1"/>
    </source>
</evidence>
<name>A0A0L8VA64_9BACT</name>
<comment type="caution">
    <text evidence="4">The sequence shown here is derived from an EMBL/GenBank/DDBJ whole genome shotgun (WGS) entry which is preliminary data.</text>
</comment>
<accession>A0A0L8VA64</accession>
<dbReference type="PATRIC" id="fig|1409788.3.peg.1929"/>
<dbReference type="GO" id="GO:0043565">
    <property type="term" value="F:sequence-specific DNA binding"/>
    <property type="evidence" value="ECO:0007669"/>
    <property type="project" value="InterPro"/>
</dbReference>
<dbReference type="InterPro" id="IPR011990">
    <property type="entry name" value="TPR-like_helical_dom_sf"/>
</dbReference>
<dbReference type="PROSITE" id="PS50005">
    <property type="entry name" value="TPR"/>
    <property type="match status" value="2"/>
</dbReference>
<feature type="repeat" description="TPR" evidence="2">
    <location>
        <begin position="307"/>
        <end position="340"/>
    </location>
</feature>
<gene>
    <name evidence="4" type="ORF">NC99_18640</name>
</gene>
<dbReference type="STRING" id="1409788.NC99_18640"/>
<organism evidence="4 5">
    <name type="scientific">Sunxiuqinia dokdonensis</name>
    <dbReference type="NCBI Taxonomy" id="1409788"/>
    <lineage>
        <taxon>Bacteria</taxon>
        <taxon>Pseudomonadati</taxon>
        <taxon>Bacteroidota</taxon>
        <taxon>Bacteroidia</taxon>
        <taxon>Marinilabiliales</taxon>
        <taxon>Prolixibacteraceae</taxon>
        <taxon>Sunxiuqinia</taxon>
    </lineage>
</organism>
<evidence type="ECO:0000256" key="1">
    <source>
        <dbReference type="ARBA" id="ARBA00023125"/>
    </source>
</evidence>
<dbReference type="SMART" id="SM00028">
    <property type="entry name" value="TPR"/>
    <property type="match status" value="3"/>
</dbReference>
<dbReference type="EMBL" id="LGIA01000145">
    <property type="protein sequence ID" value="KOH45346.1"/>
    <property type="molecule type" value="Genomic_DNA"/>
</dbReference>
<feature type="domain" description="HTH araC/xylS-type" evidence="3">
    <location>
        <begin position="491"/>
        <end position="595"/>
    </location>
</feature>
<dbReference type="PANTHER" id="PTHR43280">
    <property type="entry name" value="ARAC-FAMILY TRANSCRIPTIONAL REGULATOR"/>
    <property type="match status" value="1"/>
</dbReference>
<dbReference type="PANTHER" id="PTHR43280:SF27">
    <property type="entry name" value="TRANSCRIPTIONAL REGULATOR MTLR"/>
    <property type="match status" value="1"/>
</dbReference>